<dbReference type="SUPFAM" id="SSF55159">
    <property type="entry name" value="eIF1-like"/>
    <property type="match status" value="1"/>
</dbReference>
<dbReference type="EMBL" id="JAAMRF010000001">
    <property type="protein sequence ID" value="MBA1271860.1"/>
    <property type="molecule type" value="Genomic_DNA"/>
</dbReference>
<comment type="similarity">
    <text evidence="1">Belongs to the SUI1 family.</text>
</comment>
<dbReference type="PIRSF" id="PIRSF037511">
    <property type="entry name" value="Transl_init_SUI1_pro"/>
    <property type="match status" value="1"/>
</dbReference>
<dbReference type="GO" id="GO:0003743">
    <property type="term" value="F:translation initiation factor activity"/>
    <property type="evidence" value="ECO:0007669"/>
    <property type="project" value="UniProtKB-KW"/>
</dbReference>
<dbReference type="PANTHER" id="PTHR12789">
    <property type="entry name" value="DENSITY-REGULATED PROTEIN HOMOLOG"/>
    <property type="match status" value="1"/>
</dbReference>
<evidence type="ECO:0000256" key="3">
    <source>
        <dbReference type="ARBA" id="ARBA00022917"/>
    </source>
</evidence>
<proteinExistence type="inferred from homology"/>
<evidence type="ECO:0000259" key="4">
    <source>
        <dbReference type="PROSITE" id="PS50296"/>
    </source>
</evidence>
<evidence type="ECO:0000313" key="5">
    <source>
        <dbReference type="EMBL" id="MBA1271860.1"/>
    </source>
</evidence>
<keyword evidence="5" id="KW-0396">Initiation factor</keyword>
<dbReference type="NCBIfam" id="NF005297">
    <property type="entry name" value="PRK06824.1"/>
    <property type="match status" value="1"/>
</dbReference>
<organism evidence="5 6">
    <name type="scientific">Stutzerimonas azotifigens</name>
    <dbReference type="NCBI Taxonomy" id="291995"/>
    <lineage>
        <taxon>Bacteria</taxon>
        <taxon>Pseudomonadati</taxon>
        <taxon>Pseudomonadota</taxon>
        <taxon>Gammaproteobacteria</taxon>
        <taxon>Pseudomonadales</taxon>
        <taxon>Pseudomonadaceae</taxon>
        <taxon>Stutzerimonas</taxon>
    </lineage>
</organism>
<dbReference type="Proteomes" id="UP000786387">
    <property type="component" value="Unassembled WGS sequence"/>
</dbReference>
<evidence type="ECO:0000256" key="2">
    <source>
        <dbReference type="ARBA" id="ARBA00022845"/>
    </source>
</evidence>
<dbReference type="PROSITE" id="PS50296">
    <property type="entry name" value="SUI1"/>
    <property type="match status" value="1"/>
</dbReference>
<dbReference type="Gene3D" id="3.30.780.10">
    <property type="entry name" value="SUI1-like domain"/>
    <property type="match status" value="1"/>
</dbReference>
<dbReference type="InterPro" id="IPR050318">
    <property type="entry name" value="DENR/SUI1_TIF"/>
</dbReference>
<dbReference type="RefSeq" id="WP_181069202.1">
    <property type="nucleotide sequence ID" value="NZ_JAAMRF010000001.1"/>
</dbReference>
<gene>
    <name evidence="5" type="ORF">G7026_00690</name>
</gene>
<name>A0ABR5YV96_9GAMM</name>
<dbReference type="InterPro" id="IPR001950">
    <property type="entry name" value="SUI1"/>
</dbReference>
<comment type="caution">
    <text evidence="5">The sequence shown here is derived from an EMBL/GenBank/DDBJ whole genome shotgun (WGS) entry which is preliminary data.</text>
</comment>
<feature type="domain" description="SUI1" evidence="4">
    <location>
        <begin position="52"/>
        <end position="115"/>
    </location>
</feature>
<protein>
    <submittedName>
        <fullName evidence="5">Translation initiation factor Sui1</fullName>
    </submittedName>
</protein>
<keyword evidence="2" id="KW-0810">Translation regulation</keyword>
<keyword evidence="3" id="KW-0648">Protein biosynthesis</keyword>
<evidence type="ECO:0000313" key="6">
    <source>
        <dbReference type="Proteomes" id="UP000786387"/>
    </source>
</evidence>
<accession>A0ABR5YV96</accession>
<dbReference type="Pfam" id="PF01253">
    <property type="entry name" value="SUI1"/>
    <property type="match status" value="1"/>
</dbReference>
<sequence>MAKKTTSFAALGGLVYSTDGGKHCPDCSKPQAECICGQNVIPAGDGIARVRRETKGRGGKTVTTVTGVPLAEAELKELATALKRRCGTGGSLKDGVIEIQGDHVQLLLDELLKRGFKAKKSGG</sequence>
<dbReference type="PANTHER" id="PTHR12789:SF0">
    <property type="entry name" value="DENSITY-REGULATED PROTEIN"/>
    <property type="match status" value="1"/>
</dbReference>
<dbReference type="InterPro" id="IPR036877">
    <property type="entry name" value="SUI1_dom_sf"/>
</dbReference>
<evidence type="ECO:0000256" key="1">
    <source>
        <dbReference type="ARBA" id="ARBA00005422"/>
    </source>
</evidence>
<dbReference type="NCBIfam" id="TIGR01158">
    <property type="entry name" value="SUI1_rel"/>
    <property type="match status" value="1"/>
</dbReference>
<reference evidence="5 6" key="1">
    <citation type="submission" date="2020-02" db="EMBL/GenBank/DDBJ databases">
        <title>Synteny-based analysis reveals conserved mechanism for high triclosan tolerance in Pseudomonas, as well as instances of horizontal transfer.</title>
        <authorList>
            <person name="Mcfarland A.G."/>
            <person name="Bertucci H.K."/>
            <person name="Litmann E."/>
            <person name="Shen J."/>
            <person name="Huttenhower C."/>
            <person name="Hartmann E.M."/>
        </authorList>
    </citation>
    <scope>NUCLEOTIDE SEQUENCE [LARGE SCALE GENOMIC DNA]</scope>
    <source>
        <strain evidence="5 6">115A1</strain>
    </source>
</reference>
<dbReference type="InterPro" id="IPR005872">
    <property type="entry name" value="SUI1_arc_bac"/>
</dbReference>
<dbReference type="CDD" id="cd11567">
    <property type="entry name" value="YciH_like"/>
    <property type="match status" value="1"/>
</dbReference>
<keyword evidence="6" id="KW-1185">Reference proteome</keyword>